<evidence type="ECO:0000256" key="4">
    <source>
        <dbReference type="ARBA" id="ARBA00022670"/>
    </source>
</evidence>
<accession>A0ABQ5VSR7</accession>
<comment type="subcellular location">
    <subcellularLocation>
        <location evidence="2">Membrane</location>
        <topology evidence="2">Multi-pass membrane protein</topology>
    </subcellularLocation>
</comment>
<keyword evidence="4" id="KW-0645">Protease</keyword>
<dbReference type="EMBL" id="BSNN01000002">
    <property type="protein sequence ID" value="GLQ34221.1"/>
    <property type="molecule type" value="Genomic_DNA"/>
</dbReference>
<evidence type="ECO:0000259" key="12">
    <source>
        <dbReference type="SMART" id="SM00228"/>
    </source>
</evidence>
<evidence type="ECO:0000256" key="7">
    <source>
        <dbReference type="ARBA" id="ARBA00022833"/>
    </source>
</evidence>
<dbReference type="Gene3D" id="2.30.42.10">
    <property type="match status" value="2"/>
</dbReference>
<feature type="transmembrane region" description="Helical" evidence="11">
    <location>
        <begin position="12"/>
        <end position="31"/>
    </location>
</feature>
<comment type="cofactor">
    <cofactor evidence="1 11">
        <name>Zn(2+)</name>
        <dbReference type="ChEBI" id="CHEBI:29105"/>
    </cofactor>
</comment>
<name>A0ABQ5VSR7_9RHOB</name>
<dbReference type="InterPro" id="IPR004387">
    <property type="entry name" value="Pept_M50_Zn"/>
</dbReference>
<dbReference type="InterPro" id="IPR036034">
    <property type="entry name" value="PDZ_sf"/>
</dbReference>
<evidence type="ECO:0000256" key="1">
    <source>
        <dbReference type="ARBA" id="ARBA00001947"/>
    </source>
</evidence>
<keyword evidence="11" id="KW-0479">Metal-binding</keyword>
<dbReference type="EC" id="3.4.24.-" evidence="11"/>
<proteinExistence type="inferred from homology"/>
<keyword evidence="14" id="KW-1185">Reference proteome</keyword>
<keyword evidence="5 11" id="KW-0812">Transmembrane</keyword>
<dbReference type="InterPro" id="IPR008915">
    <property type="entry name" value="Peptidase_M50"/>
</dbReference>
<feature type="domain" description="PDZ" evidence="12">
    <location>
        <begin position="213"/>
        <end position="275"/>
    </location>
</feature>
<feature type="domain" description="PDZ" evidence="12">
    <location>
        <begin position="137"/>
        <end position="206"/>
    </location>
</feature>
<organism evidence="13 14">
    <name type="scientific">Amylibacter marinus</name>
    <dbReference type="NCBI Taxonomy" id="1475483"/>
    <lineage>
        <taxon>Bacteria</taxon>
        <taxon>Pseudomonadati</taxon>
        <taxon>Pseudomonadota</taxon>
        <taxon>Alphaproteobacteria</taxon>
        <taxon>Rhodobacterales</taxon>
        <taxon>Paracoccaceae</taxon>
        <taxon>Amylibacter</taxon>
    </lineage>
</organism>
<keyword evidence="8 11" id="KW-1133">Transmembrane helix</keyword>
<evidence type="ECO:0000256" key="10">
    <source>
        <dbReference type="ARBA" id="ARBA00023136"/>
    </source>
</evidence>
<dbReference type="Pfam" id="PF17820">
    <property type="entry name" value="PDZ_6"/>
    <property type="match status" value="1"/>
</dbReference>
<evidence type="ECO:0000256" key="2">
    <source>
        <dbReference type="ARBA" id="ARBA00004141"/>
    </source>
</evidence>
<dbReference type="PANTHER" id="PTHR42837:SF2">
    <property type="entry name" value="MEMBRANE METALLOPROTEASE ARASP2, CHLOROPLASTIC-RELATED"/>
    <property type="match status" value="1"/>
</dbReference>
<keyword evidence="7 11" id="KW-0862">Zinc</keyword>
<feature type="transmembrane region" description="Helical" evidence="11">
    <location>
        <begin position="375"/>
        <end position="398"/>
    </location>
</feature>
<feature type="transmembrane region" description="Helical" evidence="11">
    <location>
        <begin position="118"/>
        <end position="142"/>
    </location>
</feature>
<evidence type="ECO:0000256" key="11">
    <source>
        <dbReference type="RuleBase" id="RU362031"/>
    </source>
</evidence>
<dbReference type="PANTHER" id="PTHR42837">
    <property type="entry name" value="REGULATOR OF SIGMA-E PROTEASE RSEP"/>
    <property type="match status" value="1"/>
</dbReference>
<dbReference type="NCBIfam" id="TIGR00054">
    <property type="entry name" value="RIP metalloprotease RseP"/>
    <property type="match status" value="1"/>
</dbReference>
<comment type="similarity">
    <text evidence="3 11">Belongs to the peptidase M50B family.</text>
</comment>
<dbReference type="Proteomes" id="UP001156694">
    <property type="component" value="Unassembled WGS sequence"/>
</dbReference>
<sequence>MFELIDSIPLVGGTLALILPFVIVLSVVVFIHEFGHYIVGRWCGIHAEVFSLGMGPVLFSRTDQRGTRWQLAAIPIGGYVKFLGDANEASTHSDQSGDNLSDEERARHFFSAALYKRALTVLAGPVANFLLSIYVFAGLLLYTGEPNPDAVVGEISPAVSGQYDLQSGDQISRIDGVEISAFEDLNAFLGIKEPADTLRYTITRGTDQLVVDGPFPFMAIVGNVSPVSPASKAGLKADDLILSYGGVAVKSFGQFRDMVFGSEPTDKEITVLRGGEKVQLTIQPHAREIPDGNGGFQTQVSIGVTAGAPFDREYNMPSPIAALGLGIKRTWFVITQSVNNLALIIRGEVSPKNLQGPVGIAHVSGDIAKSGWVDLITLIAFISTAIGFLNLLPIPVLDGGHLMMYAYEFLAGKPPSDKFIRVGTTLALSLLLTLMLFVTFNDLIRLALYWA</sequence>
<protein>
    <recommendedName>
        <fullName evidence="11">Zinc metalloprotease</fullName>
        <ecNumber evidence="11">3.4.24.-</ecNumber>
    </recommendedName>
</protein>
<keyword evidence="10 11" id="KW-0472">Membrane</keyword>
<reference evidence="14" key="1">
    <citation type="journal article" date="2019" name="Int. J. Syst. Evol. Microbiol.">
        <title>The Global Catalogue of Microorganisms (GCM) 10K type strain sequencing project: providing services to taxonomists for standard genome sequencing and annotation.</title>
        <authorList>
            <consortium name="The Broad Institute Genomics Platform"/>
            <consortium name="The Broad Institute Genome Sequencing Center for Infectious Disease"/>
            <person name="Wu L."/>
            <person name="Ma J."/>
        </authorList>
    </citation>
    <scope>NUCLEOTIDE SEQUENCE [LARGE SCALE GENOMIC DNA]</scope>
    <source>
        <strain evidence="14">NBRC 110140</strain>
    </source>
</reference>
<evidence type="ECO:0000256" key="8">
    <source>
        <dbReference type="ARBA" id="ARBA00022989"/>
    </source>
</evidence>
<gene>
    <name evidence="13" type="ORF">GCM10007939_05040</name>
</gene>
<dbReference type="InterPro" id="IPR041489">
    <property type="entry name" value="PDZ_6"/>
</dbReference>
<dbReference type="InterPro" id="IPR001478">
    <property type="entry name" value="PDZ"/>
</dbReference>
<dbReference type="CDD" id="cd23081">
    <property type="entry name" value="cpPDZ_EcRseP-like"/>
    <property type="match status" value="1"/>
</dbReference>
<evidence type="ECO:0000313" key="13">
    <source>
        <dbReference type="EMBL" id="GLQ34221.1"/>
    </source>
</evidence>
<comment type="caution">
    <text evidence="13">The sequence shown here is derived from an EMBL/GenBank/DDBJ whole genome shotgun (WGS) entry which is preliminary data.</text>
</comment>
<keyword evidence="9 11" id="KW-0482">Metalloprotease</keyword>
<evidence type="ECO:0000256" key="3">
    <source>
        <dbReference type="ARBA" id="ARBA00007931"/>
    </source>
</evidence>
<dbReference type="SMART" id="SM00228">
    <property type="entry name" value="PDZ"/>
    <property type="match status" value="2"/>
</dbReference>
<keyword evidence="6 11" id="KW-0378">Hydrolase</keyword>
<dbReference type="CDD" id="cd06163">
    <property type="entry name" value="S2P-M50_PDZ_RseP-like"/>
    <property type="match status" value="1"/>
</dbReference>
<evidence type="ECO:0000256" key="5">
    <source>
        <dbReference type="ARBA" id="ARBA00022692"/>
    </source>
</evidence>
<dbReference type="SUPFAM" id="SSF50156">
    <property type="entry name" value="PDZ domain-like"/>
    <property type="match status" value="2"/>
</dbReference>
<evidence type="ECO:0000256" key="6">
    <source>
        <dbReference type="ARBA" id="ARBA00022801"/>
    </source>
</evidence>
<evidence type="ECO:0000256" key="9">
    <source>
        <dbReference type="ARBA" id="ARBA00023049"/>
    </source>
</evidence>
<dbReference type="RefSeq" id="WP_284375900.1">
    <property type="nucleotide sequence ID" value="NZ_BSNN01000002.1"/>
</dbReference>
<dbReference type="Pfam" id="PF02163">
    <property type="entry name" value="Peptidase_M50"/>
    <property type="match status" value="1"/>
</dbReference>
<evidence type="ECO:0000313" key="14">
    <source>
        <dbReference type="Proteomes" id="UP001156694"/>
    </source>
</evidence>
<dbReference type="GO" id="GO:0008237">
    <property type="term" value="F:metallopeptidase activity"/>
    <property type="evidence" value="ECO:0007669"/>
    <property type="project" value="UniProtKB-KW"/>
</dbReference>
<feature type="transmembrane region" description="Helical" evidence="11">
    <location>
        <begin position="419"/>
        <end position="440"/>
    </location>
</feature>